<keyword evidence="1" id="KW-0472">Membrane</keyword>
<accession>A0A972GZB0</accession>
<organism evidence="2 3">
    <name type="scientific">Paenibacillus foliorum</name>
    <dbReference type="NCBI Taxonomy" id="2654974"/>
    <lineage>
        <taxon>Bacteria</taxon>
        <taxon>Bacillati</taxon>
        <taxon>Bacillota</taxon>
        <taxon>Bacilli</taxon>
        <taxon>Bacillales</taxon>
        <taxon>Paenibacillaceae</taxon>
        <taxon>Paenibacillus</taxon>
    </lineage>
</organism>
<dbReference type="Proteomes" id="UP000641588">
    <property type="component" value="Unassembled WGS sequence"/>
</dbReference>
<evidence type="ECO:0000256" key="1">
    <source>
        <dbReference type="SAM" id="Phobius"/>
    </source>
</evidence>
<sequence>MQQAPVMTVKDWILTFIVSAIPVVNIIMLFIWAFGDSANPNKKNYSKASLLLAAIFIVIYALFFILFVVILGAASGFGGEDFF</sequence>
<dbReference type="EMBL" id="WHOD01000045">
    <property type="protein sequence ID" value="NOU93331.1"/>
    <property type="molecule type" value="Genomic_DNA"/>
</dbReference>
<name>A0A972GZB0_9BACL</name>
<proteinExistence type="predicted"/>
<evidence type="ECO:0000313" key="3">
    <source>
        <dbReference type="Proteomes" id="UP000641588"/>
    </source>
</evidence>
<gene>
    <name evidence="2" type="ORF">GC093_08885</name>
</gene>
<feature type="transmembrane region" description="Helical" evidence="1">
    <location>
        <begin position="50"/>
        <end position="74"/>
    </location>
</feature>
<comment type="caution">
    <text evidence="2">The sequence shown here is derived from an EMBL/GenBank/DDBJ whole genome shotgun (WGS) entry which is preliminary data.</text>
</comment>
<evidence type="ECO:0000313" key="2">
    <source>
        <dbReference type="EMBL" id="NOU93331.1"/>
    </source>
</evidence>
<reference evidence="2" key="1">
    <citation type="submission" date="2019-10" db="EMBL/GenBank/DDBJ databases">
        <title>Description of Paenibacillus glebae sp. nov.</title>
        <authorList>
            <person name="Carlier A."/>
            <person name="Qi S."/>
        </authorList>
    </citation>
    <scope>NUCLEOTIDE SEQUENCE</scope>
    <source>
        <strain evidence="2">LMG 31456</strain>
    </source>
</reference>
<keyword evidence="1" id="KW-1133">Transmembrane helix</keyword>
<keyword evidence="3" id="KW-1185">Reference proteome</keyword>
<protein>
    <submittedName>
        <fullName evidence="2">Uncharacterized protein</fullName>
    </submittedName>
</protein>
<feature type="transmembrane region" description="Helical" evidence="1">
    <location>
        <begin position="12"/>
        <end position="34"/>
    </location>
</feature>
<keyword evidence="1" id="KW-0812">Transmembrane</keyword>
<dbReference type="AlphaFoldDB" id="A0A972GZB0"/>